<comment type="caution">
    <text evidence="3">The sequence shown here is derived from an EMBL/GenBank/DDBJ whole genome shotgun (WGS) entry which is preliminary data.</text>
</comment>
<dbReference type="Pfam" id="PF02121">
    <property type="entry name" value="IP_trans"/>
    <property type="match status" value="1"/>
</dbReference>
<evidence type="ECO:0000256" key="1">
    <source>
        <dbReference type="ARBA" id="ARBA00023121"/>
    </source>
</evidence>
<keyword evidence="1" id="KW-0446">Lipid-binding</keyword>
<dbReference type="OrthoDB" id="18453at2759"/>
<dbReference type="FunFam" id="3.30.530.20:FF:000028">
    <property type="entry name" value="Phosphatidylinositol transfer protein 5"/>
    <property type="match status" value="1"/>
</dbReference>
<evidence type="ECO:0000313" key="4">
    <source>
        <dbReference type="Proteomes" id="UP000695562"/>
    </source>
</evidence>
<protein>
    <recommendedName>
        <fullName evidence="2">Phosphatidylinositol transfer protein N-terminal domain-containing protein</fullName>
    </recommendedName>
</protein>
<sequence length="296" mass="35052">MLIKEYRIHLPFTVDEYHQGQVYMTARKSNESSRSGENVEVLAREAYTDERGYQGVYTHKLFLLNRSLPRFASAILPKSALKIEEKSWNCFPHTKTLYSCPFFGEKFYLCIESMHKNGNQEEENVFNLPKDVLKKRIIDNIDIAFDPIDTKDYKMDEDPKYFKSSLTNRGPLDEKGWHKKQDPSMICYKLVSVNFNYWGFQHKVEQLVQNNGLRDLFLKAHRSMFCWLDEWYGLSEIELLDYEQRIFKHSRDSSQNICDNCQKEIDAPPVQRSNFCNHDENSNDKKMLNDQLHVMN</sequence>
<proteinExistence type="predicted"/>
<dbReference type="Gene3D" id="3.30.530.20">
    <property type="match status" value="1"/>
</dbReference>
<dbReference type="GO" id="GO:0008525">
    <property type="term" value="F:phosphatidylcholine transporter activity"/>
    <property type="evidence" value="ECO:0007669"/>
    <property type="project" value="TreeGrafter"/>
</dbReference>
<feature type="domain" description="Phosphatidylinositol transfer protein N-terminal" evidence="2">
    <location>
        <begin position="1"/>
        <end position="245"/>
    </location>
</feature>
<dbReference type="InterPro" id="IPR055261">
    <property type="entry name" value="PI_transfer_N"/>
</dbReference>
<dbReference type="AlphaFoldDB" id="A0A8J4PWJ5"/>
<name>A0A8J4PWJ5_9MYCE</name>
<dbReference type="GO" id="GO:0008526">
    <property type="term" value="F:phosphatidylinositol transfer activity"/>
    <property type="evidence" value="ECO:0007669"/>
    <property type="project" value="TreeGrafter"/>
</dbReference>
<evidence type="ECO:0000313" key="3">
    <source>
        <dbReference type="EMBL" id="KAF2074202.1"/>
    </source>
</evidence>
<dbReference type="InterPro" id="IPR023393">
    <property type="entry name" value="START-like_dom_sf"/>
</dbReference>
<keyword evidence="4" id="KW-1185">Reference proteome</keyword>
<dbReference type="PANTHER" id="PTHR10658:SF38">
    <property type="entry name" value="PHOSPHATIDYLINOSITOL TRANSFER PROTEIN 4"/>
    <property type="match status" value="1"/>
</dbReference>
<dbReference type="PRINTS" id="PR00391">
    <property type="entry name" value="PITRANSFER"/>
</dbReference>
<accession>A0A8J4PWJ5</accession>
<dbReference type="SUPFAM" id="SSF55961">
    <property type="entry name" value="Bet v1-like"/>
    <property type="match status" value="1"/>
</dbReference>
<dbReference type="GO" id="GO:0071944">
    <property type="term" value="C:cell periphery"/>
    <property type="evidence" value="ECO:0007669"/>
    <property type="project" value="UniProtKB-ARBA"/>
</dbReference>
<dbReference type="PANTHER" id="PTHR10658">
    <property type="entry name" value="PHOSPHATIDYLINOSITOL TRANSFER PROTEIN"/>
    <property type="match status" value="1"/>
</dbReference>
<dbReference type="InterPro" id="IPR001666">
    <property type="entry name" value="PI_transfer"/>
</dbReference>
<dbReference type="GO" id="GO:0031210">
    <property type="term" value="F:phosphatidylcholine binding"/>
    <property type="evidence" value="ECO:0007669"/>
    <property type="project" value="TreeGrafter"/>
</dbReference>
<dbReference type="GO" id="GO:0035091">
    <property type="term" value="F:phosphatidylinositol binding"/>
    <property type="evidence" value="ECO:0007669"/>
    <property type="project" value="TreeGrafter"/>
</dbReference>
<dbReference type="EMBL" id="AJWJ01000159">
    <property type="protein sequence ID" value="KAF2074202.1"/>
    <property type="molecule type" value="Genomic_DNA"/>
</dbReference>
<evidence type="ECO:0000259" key="2">
    <source>
        <dbReference type="Pfam" id="PF02121"/>
    </source>
</evidence>
<organism evidence="3 4">
    <name type="scientific">Polysphondylium violaceum</name>
    <dbReference type="NCBI Taxonomy" id="133409"/>
    <lineage>
        <taxon>Eukaryota</taxon>
        <taxon>Amoebozoa</taxon>
        <taxon>Evosea</taxon>
        <taxon>Eumycetozoa</taxon>
        <taxon>Dictyostelia</taxon>
        <taxon>Dictyosteliales</taxon>
        <taxon>Dictyosteliaceae</taxon>
        <taxon>Polysphondylium</taxon>
    </lineage>
</organism>
<reference evidence="3" key="1">
    <citation type="submission" date="2020-01" db="EMBL/GenBank/DDBJ databases">
        <title>Development of genomics and gene disruption for Polysphondylium violaceum indicates a role for the polyketide synthase stlB in stalk morphogenesis.</title>
        <authorList>
            <person name="Narita B."/>
            <person name="Kawabe Y."/>
            <person name="Kin K."/>
            <person name="Saito T."/>
            <person name="Gibbs R."/>
            <person name="Kuspa A."/>
            <person name="Muzny D."/>
            <person name="Queller D."/>
            <person name="Richards S."/>
            <person name="Strassman J."/>
            <person name="Sucgang R."/>
            <person name="Worley K."/>
            <person name="Schaap P."/>
        </authorList>
    </citation>
    <scope>NUCLEOTIDE SEQUENCE</scope>
    <source>
        <strain evidence="3">QSvi11</strain>
    </source>
</reference>
<gene>
    <name evidence="3" type="ORF">CYY_004488</name>
</gene>
<dbReference type="GO" id="GO:0005794">
    <property type="term" value="C:Golgi apparatus"/>
    <property type="evidence" value="ECO:0007669"/>
    <property type="project" value="UniProtKB-ARBA"/>
</dbReference>
<dbReference type="Proteomes" id="UP000695562">
    <property type="component" value="Unassembled WGS sequence"/>
</dbReference>